<gene>
    <name evidence="2" type="ORF">CR513_06531</name>
</gene>
<dbReference type="Proteomes" id="UP000257109">
    <property type="component" value="Unassembled WGS sequence"/>
</dbReference>
<evidence type="ECO:0000313" key="3">
    <source>
        <dbReference type="Proteomes" id="UP000257109"/>
    </source>
</evidence>
<organism evidence="2 3">
    <name type="scientific">Mucuna pruriens</name>
    <name type="common">Velvet bean</name>
    <name type="synonym">Dolichos pruriens</name>
    <dbReference type="NCBI Taxonomy" id="157652"/>
    <lineage>
        <taxon>Eukaryota</taxon>
        <taxon>Viridiplantae</taxon>
        <taxon>Streptophyta</taxon>
        <taxon>Embryophyta</taxon>
        <taxon>Tracheophyta</taxon>
        <taxon>Spermatophyta</taxon>
        <taxon>Magnoliopsida</taxon>
        <taxon>eudicotyledons</taxon>
        <taxon>Gunneridae</taxon>
        <taxon>Pentapetalae</taxon>
        <taxon>rosids</taxon>
        <taxon>fabids</taxon>
        <taxon>Fabales</taxon>
        <taxon>Fabaceae</taxon>
        <taxon>Papilionoideae</taxon>
        <taxon>50 kb inversion clade</taxon>
        <taxon>NPAAA clade</taxon>
        <taxon>indigoferoid/millettioid clade</taxon>
        <taxon>Phaseoleae</taxon>
        <taxon>Mucuna</taxon>
    </lineage>
</organism>
<feature type="non-terminal residue" evidence="2">
    <location>
        <position position="1"/>
    </location>
</feature>
<reference evidence="2" key="1">
    <citation type="submission" date="2018-05" db="EMBL/GenBank/DDBJ databases">
        <title>Draft genome of Mucuna pruriens seed.</title>
        <authorList>
            <person name="Nnadi N.E."/>
            <person name="Vos R."/>
            <person name="Hasami M.H."/>
            <person name="Devisetty U.K."/>
            <person name="Aguiy J.C."/>
        </authorList>
    </citation>
    <scope>NUCLEOTIDE SEQUENCE [LARGE SCALE GENOMIC DNA]</scope>
    <source>
        <strain evidence="2">JCA_2017</strain>
    </source>
</reference>
<dbReference type="EMBL" id="QJKJ01001117">
    <property type="protein sequence ID" value="RDY09135.1"/>
    <property type="molecule type" value="Genomic_DNA"/>
</dbReference>
<dbReference type="OrthoDB" id="10266249at2759"/>
<dbReference type="AlphaFoldDB" id="A0A371I283"/>
<accession>A0A371I283</accession>
<protein>
    <submittedName>
        <fullName evidence="2">Uncharacterized protein</fullName>
    </submittedName>
</protein>
<name>A0A371I283_MUCPR</name>
<evidence type="ECO:0000256" key="1">
    <source>
        <dbReference type="SAM" id="MobiDB-lite"/>
    </source>
</evidence>
<comment type="caution">
    <text evidence="2">The sequence shown here is derived from an EMBL/GenBank/DDBJ whole genome shotgun (WGS) entry which is preliminary data.</text>
</comment>
<keyword evidence="3" id="KW-1185">Reference proteome</keyword>
<proteinExistence type="predicted"/>
<feature type="region of interest" description="Disordered" evidence="1">
    <location>
        <begin position="361"/>
        <end position="380"/>
    </location>
</feature>
<sequence>MENKVTPALNKATLAARKILQVRSNLGKFYAYDLEIDRTYHRLIISPRSSEVANSSHHNSAFTFDSTVLKYDNANFDYDPANFDFDLSVCISKFSLDNMANNYKTLKELATLDIMCQPLSQPYELKSRLIYLLPKFYCLASEDPRKHLEIHGNTQQFGVRGFVASRVVNEVVVANNKILKNKINELTSLVRQHHNSPPMRVCGICASIEHPIDACPTLQETKQNSTEFQQNVTATIQDLQTYIGHLATIVNQVQSTGYGHIPSQNILSPQENMSHPIITANKLQVEQKERLLQDLKKLRDFYEHFAKERLLFNFEVLVKEATRGCGIGFVKMNKAPPSKDFGCKILHIFSTFRVSKLESQTKSSQLRSNSSQPDEVFPTRRSDSTCRLCIRMPPPTLVRRLQILKTSRLSRFIPALRPTRPNEFEHVGGVACSSVSQAKYTQPFIRIHTPSYTPTFLFHSSMFARCFKWRLADRVDGFHNIITVPHCSQVEGEVGVATWAATRIGEDPFLYLDKKRGWRDHCRKSGSIDPLGSHDRGTCKASLRIFLRLRLGIPA</sequence>
<feature type="compositionally biased region" description="Polar residues" evidence="1">
    <location>
        <begin position="361"/>
        <end position="373"/>
    </location>
</feature>
<evidence type="ECO:0000313" key="2">
    <source>
        <dbReference type="EMBL" id="RDY09135.1"/>
    </source>
</evidence>